<evidence type="ECO:0000313" key="2">
    <source>
        <dbReference type="EMBL" id="OIQ90552.1"/>
    </source>
</evidence>
<gene>
    <name evidence="2" type="ORF">GALL_275700</name>
</gene>
<evidence type="ECO:0000259" key="1">
    <source>
        <dbReference type="PROSITE" id="PS50943"/>
    </source>
</evidence>
<dbReference type="Gene3D" id="1.10.260.40">
    <property type="entry name" value="lambda repressor-like DNA-binding domains"/>
    <property type="match status" value="1"/>
</dbReference>
<protein>
    <submittedName>
        <fullName evidence="2">Helix-turn-helix protein</fullName>
    </submittedName>
</protein>
<dbReference type="CDD" id="cd00093">
    <property type="entry name" value="HTH_XRE"/>
    <property type="match status" value="1"/>
</dbReference>
<dbReference type="PROSITE" id="PS50943">
    <property type="entry name" value="HTH_CROC1"/>
    <property type="match status" value="1"/>
</dbReference>
<name>A0A1J5R3J4_9ZZZZ</name>
<dbReference type="InterPro" id="IPR010982">
    <property type="entry name" value="Lambda_DNA-bd_dom_sf"/>
</dbReference>
<proteinExistence type="predicted"/>
<organism evidence="2">
    <name type="scientific">mine drainage metagenome</name>
    <dbReference type="NCBI Taxonomy" id="410659"/>
    <lineage>
        <taxon>unclassified sequences</taxon>
        <taxon>metagenomes</taxon>
        <taxon>ecological metagenomes</taxon>
    </lineage>
</organism>
<dbReference type="Pfam" id="PF01381">
    <property type="entry name" value="HTH_3"/>
    <property type="match status" value="1"/>
</dbReference>
<dbReference type="InterPro" id="IPR001387">
    <property type="entry name" value="Cro/C1-type_HTH"/>
</dbReference>
<sequence length="112" mass="12387">MREEQMHALLSRRARELGKTFKDLAADAGVARTYLYKLLAGNTHDPSIRTLIRLAGAFEVSPILLFRHFGLLLGPPCPGAQSPEFGSRAQGDIAPRREGLRLRLGVMRCTDT</sequence>
<dbReference type="EMBL" id="MLJW01000288">
    <property type="protein sequence ID" value="OIQ90552.1"/>
    <property type="molecule type" value="Genomic_DNA"/>
</dbReference>
<comment type="caution">
    <text evidence="2">The sequence shown here is derived from an EMBL/GenBank/DDBJ whole genome shotgun (WGS) entry which is preliminary data.</text>
</comment>
<dbReference type="SMART" id="SM00530">
    <property type="entry name" value="HTH_XRE"/>
    <property type="match status" value="1"/>
</dbReference>
<reference evidence="2" key="1">
    <citation type="submission" date="2016-10" db="EMBL/GenBank/DDBJ databases">
        <title>Sequence of Gallionella enrichment culture.</title>
        <authorList>
            <person name="Poehlein A."/>
            <person name="Muehling M."/>
            <person name="Daniel R."/>
        </authorList>
    </citation>
    <scope>NUCLEOTIDE SEQUENCE</scope>
</reference>
<dbReference type="GO" id="GO:0003677">
    <property type="term" value="F:DNA binding"/>
    <property type="evidence" value="ECO:0007669"/>
    <property type="project" value="InterPro"/>
</dbReference>
<dbReference type="AlphaFoldDB" id="A0A1J5R3J4"/>
<feature type="domain" description="HTH cro/C1-type" evidence="1">
    <location>
        <begin position="16"/>
        <end position="65"/>
    </location>
</feature>
<dbReference type="SUPFAM" id="SSF47413">
    <property type="entry name" value="lambda repressor-like DNA-binding domains"/>
    <property type="match status" value="1"/>
</dbReference>
<accession>A0A1J5R3J4</accession>